<comment type="caution">
    <text evidence="2">The sequence shown here is derived from an EMBL/GenBank/DDBJ whole genome shotgun (WGS) entry which is preliminary data.</text>
</comment>
<dbReference type="Pfam" id="PF13462">
    <property type="entry name" value="Thioredoxin_4"/>
    <property type="match status" value="1"/>
</dbReference>
<dbReference type="RefSeq" id="WP_116688827.1">
    <property type="nucleotide sequence ID" value="NZ_CAWNYD010000012.1"/>
</dbReference>
<evidence type="ECO:0000313" key="3">
    <source>
        <dbReference type="Proteomes" id="UP000244906"/>
    </source>
</evidence>
<dbReference type="OrthoDB" id="9780340at2"/>
<feature type="domain" description="Thioredoxin-like fold" evidence="1">
    <location>
        <begin position="12"/>
        <end position="52"/>
    </location>
</feature>
<keyword evidence="3" id="KW-1185">Reference proteome</keyword>
<protein>
    <recommendedName>
        <fullName evidence="1">Thioredoxin-like fold domain-containing protein</fullName>
    </recommendedName>
</protein>
<gene>
    <name evidence="2" type="ORF">DC094_19630</name>
</gene>
<accession>A0A2V1GP94</accession>
<dbReference type="AlphaFoldDB" id="A0A2V1GP94"/>
<sequence>MHQIFTCIQSYLIYGNPSAKITLQEYGDIECPYCRKMHSVIKQVINHSQGVINWEFPIP</sequence>
<dbReference type="EMBL" id="QDDL01000012">
    <property type="protein sequence ID" value="PVZ64524.1"/>
    <property type="molecule type" value="Genomic_DNA"/>
</dbReference>
<dbReference type="Proteomes" id="UP000244906">
    <property type="component" value="Unassembled WGS sequence"/>
</dbReference>
<reference evidence="2 3" key="1">
    <citation type="submission" date="2018-04" db="EMBL/GenBank/DDBJ databases">
        <title>Thalassorhabdus spongiae gen. nov., sp. nov., isolated from a marine sponge in South-West Iceland.</title>
        <authorList>
            <person name="Knobloch S."/>
            <person name="Daussin A."/>
            <person name="Johannsson R."/>
            <person name="Marteinsson V.T."/>
        </authorList>
    </citation>
    <scope>NUCLEOTIDE SEQUENCE [LARGE SCALE GENOMIC DNA]</scope>
    <source>
        <strain evidence="2 3">Hp12</strain>
    </source>
</reference>
<dbReference type="InterPro" id="IPR036249">
    <property type="entry name" value="Thioredoxin-like_sf"/>
</dbReference>
<dbReference type="InterPro" id="IPR012336">
    <property type="entry name" value="Thioredoxin-like_fold"/>
</dbReference>
<name>A0A2V1GP94_9GAMM</name>
<evidence type="ECO:0000259" key="1">
    <source>
        <dbReference type="Pfam" id="PF13462"/>
    </source>
</evidence>
<organism evidence="2 3">
    <name type="scientific">Pelagibaculum spongiae</name>
    <dbReference type="NCBI Taxonomy" id="2080658"/>
    <lineage>
        <taxon>Bacteria</taxon>
        <taxon>Pseudomonadati</taxon>
        <taxon>Pseudomonadota</taxon>
        <taxon>Gammaproteobacteria</taxon>
        <taxon>Oceanospirillales</taxon>
        <taxon>Pelagibaculum</taxon>
    </lineage>
</organism>
<evidence type="ECO:0000313" key="2">
    <source>
        <dbReference type="EMBL" id="PVZ64524.1"/>
    </source>
</evidence>
<dbReference type="SUPFAM" id="SSF52833">
    <property type="entry name" value="Thioredoxin-like"/>
    <property type="match status" value="1"/>
</dbReference>
<dbReference type="Gene3D" id="3.40.30.10">
    <property type="entry name" value="Glutaredoxin"/>
    <property type="match status" value="1"/>
</dbReference>
<proteinExistence type="predicted"/>